<evidence type="ECO:0000256" key="6">
    <source>
        <dbReference type="ARBA" id="ARBA00023163"/>
    </source>
</evidence>
<evidence type="ECO:0000313" key="9">
    <source>
        <dbReference type="EMBL" id="EDM29668.1"/>
    </source>
</evidence>
<evidence type="ECO:0000259" key="8">
    <source>
        <dbReference type="Pfam" id="PF04542"/>
    </source>
</evidence>
<dbReference type="RefSeq" id="WP_007276787.1">
    <property type="nucleotide sequence ID" value="NZ_ABCK01000001.1"/>
</dbReference>
<evidence type="ECO:0000313" key="10">
    <source>
        <dbReference type="Proteomes" id="UP000004947"/>
    </source>
</evidence>
<evidence type="ECO:0000256" key="3">
    <source>
        <dbReference type="ARBA" id="ARBA00023015"/>
    </source>
</evidence>
<dbReference type="STRING" id="313628.LNTAR_17998"/>
<name>A6DFT8_9BACT</name>
<dbReference type="InterPro" id="IPR013325">
    <property type="entry name" value="RNA_pol_sigma_r2"/>
</dbReference>
<dbReference type="GO" id="GO:0006352">
    <property type="term" value="P:DNA-templated transcription initiation"/>
    <property type="evidence" value="ECO:0007669"/>
    <property type="project" value="InterPro"/>
</dbReference>
<dbReference type="NCBIfam" id="TIGR02937">
    <property type="entry name" value="sigma70-ECF"/>
    <property type="match status" value="1"/>
</dbReference>
<dbReference type="OrthoDB" id="281047at2"/>
<dbReference type="Proteomes" id="UP000004947">
    <property type="component" value="Unassembled WGS sequence"/>
</dbReference>
<keyword evidence="5" id="KW-0238">DNA-binding</keyword>
<accession>A6DFT8</accession>
<dbReference type="eggNOG" id="COG1595">
    <property type="taxonomic scope" value="Bacteria"/>
</dbReference>
<organism evidence="9 10">
    <name type="scientific">Lentisphaera araneosa HTCC2155</name>
    <dbReference type="NCBI Taxonomy" id="313628"/>
    <lineage>
        <taxon>Bacteria</taxon>
        <taxon>Pseudomonadati</taxon>
        <taxon>Lentisphaerota</taxon>
        <taxon>Lentisphaeria</taxon>
        <taxon>Lentisphaerales</taxon>
        <taxon>Lentisphaeraceae</taxon>
        <taxon>Lentisphaera</taxon>
    </lineage>
</organism>
<evidence type="ECO:0000256" key="2">
    <source>
        <dbReference type="ARBA" id="ARBA00021245"/>
    </source>
</evidence>
<dbReference type="PANTHER" id="PTHR43133">
    <property type="entry name" value="RNA POLYMERASE ECF-TYPE SIGMA FACTO"/>
    <property type="match status" value="1"/>
</dbReference>
<keyword evidence="6" id="KW-0804">Transcription</keyword>
<keyword evidence="4" id="KW-0731">Sigma factor</keyword>
<evidence type="ECO:0000256" key="4">
    <source>
        <dbReference type="ARBA" id="ARBA00023082"/>
    </source>
</evidence>
<sequence length="190" mass="23169">MNDNTRLTLLEKVRNKHDEQSWEDFVDTYRPFIYSVCRRMNVAHYEAEELTQDILLKLWDKLPEFQYEKNGRFRAWLCTVTGNQVKNFFRSHQRREERNKKYFDQSMSDPEIENITEESWKKYAVLRAMDNIRPLFSEKVIKIFELLQEGRRRPEVAELMDVSPNQVSVYKERVLRRLTAEIRRLDQEWG</sequence>
<comment type="function">
    <text evidence="7">Sigma factors are initiation factors that promote the attachment of RNA polymerase to specific initiation sites and are then released. Sigma-S contributes to the protection against external stress, thus playing a role in cellular fitness and survival.</text>
</comment>
<dbReference type="GO" id="GO:0003677">
    <property type="term" value="F:DNA binding"/>
    <property type="evidence" value="ECO:0007669"/>
    <property type="project" value="UniProtKB-KW"/>
</dbReference>
<reference evidence="9 10" key="1">
    <citation type="journal article" date="2010" name="J. Bacteriol.">
        <title>Genome sequence of Lentisphaera araneosa HTCC2155T, the type species of the order Lentisphaerales in the phylum Lentisphaerae.</title>
        <authorList>
            <person name="Thrash J.C."/>
            <person name="Cho J.C."/>
            <person name="Vergin K.L."/>
            <person name="Morris R.M."/>
            <person name="Giovannoni S.J."/>
        </authorList>
    </citation>
    <scope>NUCLEOTIDE SEQUENCE [LARGE SCALE GENOMIC DNA]</scope>
    <source>
        <strain evidence="9 10">HTCC2155</strain>
    </source>
</reference>
<feature type="domain" description="RNA polymerase sigma-70 region 2" evidence="8">
    <location>
        <begin position="26"/>
        <end position="95"/>
    </location>
</feature>
<dbReference type="Gene3D" id="1.10.1740.10">
    <property type="match status" value="1"/>
</dbReference>
<dbReference type="GO" id="GO:0016987">
    <property type="term" value="F:sigma factor activity"/>
    <property type="evidence" value="ECO:0007669"/>
    <property type="project" value="UniProtKB-KW"/>
</dbReference>
<dbReference type="EMBL" id="ABCK01000001">
    <property type="protein sequence ID" value="EDM29668.1"/>
    <property type="molecule type" value="Genomic_DNA"/>
</dbReference>
<dbReference type="Pfam" id="PF04542">
    <property type="entry name" value="Sigma70_r2"/>
    <property type="match status" value="1"/>
</dbReference>
<dbReference type="InterPro" id="IPR016032">
    <property type="entry name" value="Sig_transdc_resp-reg_C-effctor"/>
</dbReference>
<comment type="similarity">
    <text evidence="1">Belongs to the sigma-70 factor family.</text>
</comment>
<evidence type="ECO:0000256" key="7">
    <source>
        <dbReference type="ARBA" id="ARBA00024701"/>
    </source>
</evidence>
<dbReference type="PANTHER" id="PTHR43133:SF8">
    <property type="entry name" value="RNA POLYMERASE SIGMA FACTOR HI_1459-RELATED"/>
    <property type="match status" value="1"/>
</dbReference>
<dbReference type="InterPro" id="IPR039425">
    <property type="entry name" value="RNA_pol_sigma-70-like"/>
</dbReference>
<dbReference type="InterPro" id="IPR014284">
    <property type="entry name" value="RNA_pol_sigma-70_dom"/>
</dbReference>
<proteinExistence type="inferred from homology"/>
<keyword evidence="3" id="KW-0805">Transcription regulation</keyword>
<dbReference type="AlphaFoldDB" id="A6DFT8"/>
<evidence type="ECO:0000256" key="5">
    <source>
        <dbReference type="ARBA" id="ARBA00023125"/>
    </source>
</evidence>
<dbReference type="SUPFAM" id="SSF88946">
    <property type="entry name" value="Sigma2 domain of RNA polymerase sigma factors"/>
    <property type="match status" value="1"/>
</dbReference>
<protein>
    <recommendedName>
        <fullName evidence="2">RNA polymerase sigma factor SigS</fullName>
    </recommendedName>
</protein>
<evidence type="ECO:0000256" key="1">
    <source>
        <dbReference type="ARBA" id="ARBA00007788"/>
    </source>
</evidence>
<keyword evidence="10" id="KW-1185">Reference proteome</keyword>
<dbReference type="SUPFAM" id="SSF46894">
    <property type="entry name" value="C-terminal effector domain of the bipartite response regulators"/>
    <property type="match status" value="1"/>
</dbReference>
<gene>
    <name evidence="9" type="ORF">LNTAR_17998</name>
</gene>
<dbReference type="InterPro" id="IPR007627">
    <property type="entry name" value="RNA_pol_sigma70_r2"/>
</dbReference>
<comment type="caution">
    <text evidence="9">The sequence shown here is derived from an EMBL/GenBank/DDBJ whole genome shotgun (WGS) entry which is preliminary data.</text>
</comment>